<evidence type="ECO:0000256" key="4">
    <source>
        <dbReference type="ARBA" id="ARBA00022723"/>
    </source>
</evidence>
<dbReference type="GO" id="GO:0003779">
    <property type="term" value="F:actin binding"/>
    <property type="evidence" value="ECO:0007669"/>
    <property type="project" value="TreeGrafter"/>
</dbReference>
<dbReference type="InterPro" id="IPR001781">
    <property type="entry name" value="Znf_LIM"/>
</dbReference>
<keyword evidence="15" id="KW-1185">Reference proteome</keyword>
<dbReference type="CDD" id="cd09449">
    <property type="entry name" value="LIM_Mystique"/>
    <property type="match status" value="1"/>
</dbReference>
<dbReference type="GO" id="GO:0005912">
    <property type="term" value="C:adherens junction"/>
    <property type="evidence" value="ECO:0007669"/>
    <property type="project" value="TreeGrafter"/>
</dbReference>
<evidence type="ECO:0000259" key="13">
    <source>
        <dbReference type="PROSITE" id="PS50023"/>
    </source>
</evidence>
<evidence type="ECO:0000259" key="14">
    <source>
        <dbReference type="PROSITE" id="PS50106"/>
    </source>
</evidence>
<reference evidence="16 17" key="1">
    <citation type="submission" date="2025-04" db="UniProtKB">
        <authorList>
            <consortium name="RefSeq"/>
        </authorList>
    </citation>
    <scope>IDENTIFICATION</scope>
</reference>
<dbReference type="Pfam" id="PF00412">
    <property type="entry name" value="LIM"/>
    <property type="match status" value="1"/>
</dbReference>
<dbReference type="GO" id="GO:0061061">
    <property type="term" value="P:muscle structure development"/>
    <property type="evidence" value="ECO:0007669"/>
    <property type="project" value="TreeGrafter"/>
</dbReference>
<evidence type="ECO:0000256" key="10">
    <source>
        <dbReference type="ARBA" id="ARBA00046459"/>
    </source>
</evidence>
<keyword evidence="3" id="KW-0597">Phosphoprotein</keyword>
<dbReference type="FunFam" id="2.10.110.10:FF:000085">
    <property type="entry name" value="PDZ and LIM domain 2 (mystique)"/>
    <property type="match status" value="1"/>
</dbReference>
<dbReference type="CTD" id="64236"/>
<comment type="subcellular location">
    <subcellularLocation>
        <location evidence="1">Cytoplasm</location>
        <location evidence="1">Cytoskeleton</location>
    </subcellularLocation>
</comment>
<dbReference type="SUPFAM" id="SSF50156">
    <property type="entry name" value="PDZ domain-like"/>
    <property type="match status" value="1"/>
</dbReference>
<keyword evidence="5 11" id="KW-0862">Zinc</keyword>
<accession>A0A6P7XR79</accession>
<evidence type="ECO:0000256" key="11">
    <source>
        <dbReference type="PROSITE-ProRule" id="PRU00125"/>
    </source>
</evidence>
<keyword evidence="2" id="KW-0963">Cytoplasm</keyword>
<feature type="compositionally biased region" description="Polar residues" evidence="12">
    <location>
        <begin position="86"/>
        <end position="99"/>
    </location>
</feature>
<feature type="compositionally biased region" description="Basic and acidic residues" evidence="12">
    <location>
        <begin position="178"/>
        <end position="193"/>
    </location>
</feature>
<dbReference type="InterPro" id="IPR001478">
    <property type="entry name" value="PDZ"/>
</dbReference>
<protein>
    <recommendedName>
        <fullName evidence="9">PDZ and LIM domain protein 2</fullName>
    </recommendedName>
</protein>
<evidence type="ECO:0000313" key="18">
    <source>
        <dbReference type="RefSeq" id="XP_030057888.1"/>
    </source>
</evidence>
<dbReference type="AlphaFoldDB" id="A0A6P7XR79"/>
<dbReference type="KEGG" id="muo:115469413"/>
<dbReference type="GO" id="GO:0030036">
    <property type="term" value="P:actin cytoskeleton organization"/>
    <property type="evidence" value="ECO:0007669"/>
    <property type="project" value="TreeGrafter"/>
</dbReference>
<keyword evidence="7" id="KW-0206">Cytoskeleton</keyword>
<dbReference type="Gene3D" id="2.10.110.10">
    <property type="entry name" value="Cysteine Rich Protein"/>
    <property type="match status" value="1"/>
</dbReference>
<dbReference type="CDD" id="cd06753">
    <property type="entry name" value="PDZ_PDLIM-like"/>
    <property type="match status" value="1"/>
</dbReference>
<dbReference type="GO" id="GO:0051371">
    <property type="term" value="F:muscle alpha-actinin binding"/>
    <property type="evidence" value="ECO:0007669"/>
    <property type="project" value="TreeGrafter"/>
</dbReference>
<evidence type="ECO:0000256" key="12">
    <source>
        <dbReference type="SAM" id="MobiDB-lite"/>
    </source>
</evidence>
<dbReference type="FunFam" id="2.30.42.10:FF:000055">
    <property type="entry name" value="PDZ and LIM domain protein 3"/>
    <property type="match status" value="1"/>
</dbReference>
<organism evidence="15 17">
    <name type="scientific">Microcaecilia unicolor</name>
    <dbReference type="NCBI Taxonomy" id="1415580"/>
    <lineage>
        <taxon>Eukaryota</taxon>
        <taxon>Metazoa</taxon>
        <taxon>Chordata</taxon>
        <taxon>Craniata</taxon>
        <taxon>Vertebrata</taxon>
        <taxon>Euteleostomi</taxon>
        <taxon>Amphibia</taxon>
        <taxon>Gymnophiona</taxon>
        <taxon>Siphonopidae</taxon>
        <taxon>Microcaecilia</taxon>
    </lineage>
</organism>
<dbReference type="InterPro" id="IPR031847">
    <property type="entry name" value="PDLI1-4/Zasp-like_mid"/>
</dbReference>
<evidence type="ECO:0000313" key="16">
    <source>
        <dbReference type="RefSeq" id="XP_030057886.1"/>
    </source>
</evidence>
<dbReference type="Proteomes" id="UP000515156">
    <property type="component" value="Chromosome 4"/>
</dbReference>
<evidence type="ECO:0000313" key="15">
    <source>
        <dbReference type="Proteomes" id="UP000515156"/>
    </source>
</evidence>
<dbReference type="RefSeq" id="XP_030057887.1">
    <property type="nucleotide sequence ID" value="XM_030202027.1"/>
</dbReference>
<evidence type="ECO:0000256" key="5">
    <source>
        <dbReference type="ARBA" id="ARBA00022833"/>
    </source>
</evidence>
<evidence type="ECO:0000256" key="9">
    <source>
        <dbReference type="ARBA" id="ARBA00039370"/>
    </source>
</evidence>
<dbReference type="PANTHER" id="PTHR24214">
    <property type="entry name" value="PDZ AND LIM DOMAIN PROTEIN ZASP"/>
    <property type="match status" value="1"/>
</dbReference>
<feature type="region of interest" description="Disordered" evidence="12">
    <location>
        <begin position="83"/>
        <end position="240"/>
    </location>
</feature>
<name>A0A6P7XR79_9AMPH</name>
<dbReference type="SUPFAM" id="SSF57716">
    <property type="entry name" value="Glucocorticoid receptor-like (DNA-binding domain)"/>
    <property type="match status" value="1"/>
</dbReference>
<dbReference type="Pfam" id="PF00595">
    <property type="entry name" value="PDZ"/>
    <property type="match status" value="1"/>
</dbReference>
<evidence type="ECO:0000313" key="17">
    <source>
        <dbReference type="RefSeq" id="XP_030057887.1"/>
    </source>
</evidence>
<dbReference type="SMART" id="SM00132">
    <property type="entry name" value="LIM"/>
    <property type="match status" value="1"/>
</dbReference>
<proteinExistence type="predicted"/>
<evidence type="ECO:0000256" key="7">
    <source>
        <dbReference type="ARBA" id="ARBA00023212"/>
    </source>
</evidence>
<dbReference type="InterPro" id="IPR050604">
    <property type="entry name" value="PDZ-LIM_domain"/>
</dbReference>
<dbReference type="GeneID" id="115469413"/>
<dbReference type="PROSITE" id="PS50023">
    <property type="entry name" value="LIM_DOMAIN_2"/>
    <property type="match status" value="1"/>
</dbReference>
<gene>
    <name evidence="16 17 18 19" type="primary">PDLIM2</name>
</gene>
<keyword evidence="4 11" id="KW-0479">Metal-binding</keyword>
<feature type="domain" description="LIM zinc-binding" evidence="13">
    <location>
        <begin position="302"/>
        <end position="362"/>
    </location>
</feature>
<evidence type="ECO:0000256" key="8">
    <source>
        <dbReference type="ARBA" id="ARBA00037701"/>
    </source>
</evidence>
<evidence type="ECO:0000256" key="6">
    <source>
        <dbReference type="ARBA" id="ARBA00023038"/>
    </source>
</evidence>
<feature type="compositionally biased region" description="Low complexity" evidence="12">
    <location>
        <begin position="115"/>
        <end position="133"/>
    </location>
</feature>
<dbReference type="PROSITE" id="PS50106">
    <property type="entry name" value="PDZ"/>
    <property type="match status" value="1"/>
</dbReference>
<dbReference type="Pfam" id="PF15936">
    <property type="entry name" value="DUF4749"/>
    <property type="match status" value="1"/>
</dbReference>
<dbReference type="GO" id="GO:0031941">
    <property type="term" value="C:filamentous actin"/>
    <property type="evidence" value="ECO:0007669"/>
    <property type="project" value="TreeGrafter"/>
</dbReference>
<dbReference type="PROSITE" id="PS00478">
    <property type="entry name" value="LIM_DOMAIN_1"/>
    <property type="match status" value="1"/>
</dbReference>
<dbReference type="Gene3D" id="2.30.42.10">
    <property type="match status" value="1"/>
</dbReference>
<dbReference type="RefSeq" id="XP_030057888.1">
    <property type="nucleotide sequence ID" value="XM_030202028.1"/>
</dbReference>
<dbReference type="RefSeq" id="XP_030057886.1">
    <property type="nucleotide sequence ID" value="XM_030202026.1"/>
</dbReference>
<dbReference type="RefSeq" id="XP_030057889.1">
    <property type="nucleotide sequence ID" value="XM_030202029.1"/>
</dbReference>
<evidence type="ECO:0000313" key="19">
    <source>
        <dbReference type="RefSeq" id="XP_030057889.1"/>
    </source>
</evidence>
<sequence length="375" mass="41733">MMLMLNLVGPAPWGFRIIGGKDFNKPITVSKVFEGSKAAAADLRPADVIVCINGESTEDMLNMEAQNRIKCSSSKLQLSIERRASLSPNQSRDVASHSQDTFKAERHENRSPQESQYSSQRSNSLRSSSPFSSIAMRSAPYSPHEERMETAVISRSVPTQGSPLHLVQDRTPSPIGLKQDRVQEGGSYSRREGSPVFVLPPSPTHPRVASPRSLQNFSRFSPMASSRQKSTGSDPGINRFEEDSEVYKMLQENRETRAPPRQSSSFRILQEALESEGPDTYLPSRLSPNVHKPVSSTVHNLHVCEKCGSSIVNQAVKIQENHYRHAACYVCSDCSLNLKMRGHFWVGNEMYCEKHARARYRGPEDTASSVPSSQP</sequence>
<dbReference type="GO" id="GO:0007507">
    <property type="term" value="P:heart development"/>
    <property type="evidence" value="ECO:0007669"/>
    <property type="project" value="TreeGrafter"/>
</dbReference>
<dbReference type="OrthoDB" id="445995at2759"/>
<comment type="function">
    <text evidence="8">Probable adapter protein located at the actin cytoskeleton that promotes cell attachment. Necessary for the migratory capacity of epithelial cells. Overexpression enhances cell adhesion to collagen and fibronectin and suppresses anchorage independent growth. May contribute to tumor cell migratory capacity.</text>
</comment>
<comment type="subunit">
    <text evidence="10">Interacts with alpha-actinins ACTN1 and ACTN4, FLNA and MYH9. Interacts (via LIM zinc-binding domain) with MKRN2.</text>
</comment>
<feature type="compositionally biased region" description="Basic and acidic residues" evidence="12">
    <location>
        <begin position="100"/>
        <end position="111"/>
    </location>
</feature>
<dbReference type="GO" id="GO:0046872">
    <property type="term" value="F:metal ion binding"/>
    <property type="evidence" value="ECO:0007669"/>
    <property type="project" value="UniProtKB-KW"/>
</dbReference>
<evidence type="ECO:0000256" key="1">
    <source>
        <dbReference type="ARBA" id="ARBA00004245"/>
    </source>
</evidence>
<feature type="compositionally biased region" description="Polar residues" evidence="12">
    <location>
        <begin position="212"/>
        <end position="233"/>
    </location>
</feature>
<dbReference type="GO" id="GO:0030018">
    <property type="term" value="C:Z disc"/>
    <property type="evidence" value="ECO:0007669"/>
    <property type="project" value="TreeGrafter"/>
</dbReference>
<dbReference type="InterPro" id="IPR036034">
    <property type="entry name" value="PDZ_sf"/>
</dbReference>
<feature type="domain" description="PDZ" evidence="14">
    <location>
        <begin position="1"/>
        <end position="84"/>
    </location>
</feature>
<keyword evidence="6 11" id="KW-0440">LIM domain</keyword>
<evidence type="ECO:0000256" key="3">
    <source>
        <dbReference type="ARBA" id="ARBA00022553"/>
    </source>
</evidence>
<dbReference type="GO" id="GO:0001725">
    <property type="term" value="C:stress fiber"/>
    <property type="evidence" value="ECO:0007669"/>
    <property type="project" value="TreeGrafter"/>
</dbReference>
<dbReference type="SMART" id="SM00228">
    <property type="entry name" value="PDZ"/>
    <property type="match status" value="1"/>
</dbReference>
<dbReference type="PANTHER" id="PTHR24214:SF1">
    <property type="entry name" value="PDZ AND LIM DOMAIN PROTEIN 2"/>
    <property type="match status" value="1"/>
</dbReference>
<evidence type="ECO:0000256" key="2">
    <source>
        <dbReference type="ARBA" id="ARBA00022490"/>
    </source>
</evidence>